<name>A0AAW1PB24_9CHLO</name>
<comment type="caution">
    <text evidence="8">The sequence shown here is derived from an EMBL/GenBank/DDBJ whole genome shotgun (WGS) entry which is preliminary data.</text>
</comment>
<evidence type="ECO:0000256" key="1">
    <source>
        <dbReference type="ARBA" id="ARBA00004141"/>
    </source>
</evidence>
<dbReference type="InterPro" id="IPR044669">
    <property type="entry name" value="YneE/VCCN1/2-like"/>
</dbReference>
<evidence type="ECO:0000256" key="2">
    <source>
        <dbReference type="ARBA" id="ARBA00022448"/>
    </source>
</evidence>
<evidence type="ECO:0000256" key="6">
    <source>
        <dbReference type="ARBA" id="ARBA00023136"/>
    </source>
</evidence>
<gene>
    <name evidence="8" type="ORF">WJX72_004682</name>
</gene>
<accession>A0AAW1PB24</accession>
<evidence type="ECO:0000313" key="8">
    <source>
        <dbReference type="EMBL" id="KAK9805550.1"/>
    </source>
</evidence>
<dbReference type="EMBL" id="JALJOR010000015">
    <property type="protein sequence ID" value="KAK9805550.1"/>
    <property type="molecule type" value="Genomic_DNA"/>
</dbReference>
<dbReference type="AlphaFoldDB" id="A0AAW1PB24"/>
<feature type="transmembrane region" description="Helical" evidence="7">
    <location>
        <begin position="21"/>
        <end position="40"/>
    </location>
</feature>
<evidence type="ECO:0000256" key="3">
    <source>
        <dbReference type="ARBA" id="ARBA00022692"/>
    </source>
</evidence>
<keyword evidence="9" id="KW-1185">Reference proteome</keyword>
<keyword evidence="3 7" id="KW-0812">Transmembrane</keyword>
<dbReference type="GO" id="GO:0005254">
    <property type="term" value="F:chloride channel activity"/>
    <property type="evidence" value="ECO:0007669"/>
    <property type="project" value="InterPro"/>
</dbReference>
<evidence type="ECO:0000256" key="7">
    <source>
        <dbReference type="SAM" id="Phobius"/>
    </source>
</evidence>
<organism evidence="8 9">
    <name type="scientific">[Myrmecia] bisecta</name>
    <dbReference type="NCBI Taxonomy" id="41462"/>
    <lineage>
        <taxon>Eukaryota</taxon>
        <taxon>Viridiplantae</taxon>
        <taxon>Chlorophyta</taxon>
        <taxon>core chlorophytes</taxon>
        <taxon>Trebouxiophyceae</taxon>
        <taxon>Trebouxiales</taxon>
        <taxon>Trebouxiaceae</taxon>
        <taxon>Myrmecia</taxon>
    </lineage>
</organism>
<evidence type="ECO:0000313" key="9">
    <source>
        <dbReference type="Proteomes" id="UP001489004"/>
    </source>
</evidence>
<keyword evidence="5" id="KW-0406">Ion transport</keyword>
<dbReference type="GO" id="GO:0016020">
    <property type="term" value="C:membrane"/>
    <property type="evidence" value="ECO:0007669"/>
    <property type="project" value="UniProtKB-SubCell"/>
</dbReference>
<dbReference type="Pfam" id="PF25539">
    <property type="entry name" value="Bestrophin_2"/>
    <property type="match status" value="2"/>
</dbReference>
<dbReference type="Proteomes" id="UP001489004">
    <property type="component" value="Unassembled WGS sequence"/>
</dbReference>
<comment type="subcellular location">
    <subcellularLocation>
        <location evidence="1">Membrane</location>
        <topology evidence="1">Multi-pass membrane protein</topology>
    </subcellularLocation>
</comment>
<keyword evidence="6 7" id="KW-0472">Membrane</keyword>
<protein>
    <submittedName>
        <fullName evidence="8">Uncharacterized protein</fullName>
    </submittedName>
</protein>
<evidence type="ECO:0000256" key="5">
    <source>
        <dbReference type="ARBA" id="ARBA00023065"/>
    </source>
</evidence>
<feature type="transmembrane region" description="Helical" evidence="7">
    <location>
        <begin position="55"/>
        <end position="74"/>
    </location>
</feature>
<sequence>MITYSKLAWGLHLLLRFYGSAFPRALIFSGISVAITAVLFVCKHDELRSDWLHPYPYQIFAFIVGFVIVFRSNLSYTRYWEGRTLLQNMTGRWADFCTQAVVFDSVHECRPGASEAAKRASQRFADSVVHLCSLMHALALQHLRGDWDMNNLKAHRSADDPPPLDAMALKKDKAAKAMVRFSLLDLIVLRAGTMRREGYNAAMPLPVIGSVSPKELAALGMGMERLSSMQTETLLSGHDYYAAGASQCCPSMSVFFQPTTGMYTPGAAERVNVVYAWLQQQLQERLAEGGLALPAPIASRMWQMLSEGYIDFEGCRKLADTPFPFPWAQMILLFLLMFALTVPVLIIGFVHRLWLALLLDFICVQAYWALNEVARDIEDPFILDPNDLPLARLQFQFNERLIAAARTRRPEPPPDSLASTRLAPGVAAEVAKQGDTVARGCLVNAKSFVDEHWKGPYLWMQDQLRERCGVDPGQRPDDTMVWCWPEPQDHLHKLKPVSSHVTEQVLAFLHVSDQGAVCLELEVLQDFAAISVQSHNLTLGPVKAELVVEQDSDGSVYFVLVECEVPDSKVLLSGFHAWTSVVNFMHPVCPRRIDWTLYASPVDVDNPDYAFFDYKTDAPLEECLESYKGLFDIEFLRRVEFEEVQACVASIPLEAVTGAWHIPVGGESDSDSQDQGD</sequence>
<evidence type="ECO:0000256" key="4">
    <source>
        <dbReference type="ARBA" id="ARBA00022989"/>
    </source>
</evidence>
<proteinExistence type="predicted"/>
<keyword evidence="2" id="KW-0813">Transport</keyword>
<keyword evidence="4 7" id="KW-1133">Transmembrane helix</keyword>
<dbReference type="PANTHER" id="PTHR33281">
    <property type="entry name" value="UPF0187 PROTEIN YNEE"/>
    <property type="match status" value="1"/>
</dbReference>
<dbReference type="PANTHER" id="PTHR33281:SF20">
    <property type="match status" value="1"/>
</dbReference>
<feature type="transmembrane region" description="Helical" evidence="7">
    <location>
        <begin position="327"/>
        <end position="347"/>
    </location>
</feature>
<reference evidence="8 9" key="1">
    <citation type="journal article" date="2024" name="Nat. Commun.">
        <title>Phylogenomics reveals the evolutionary origins of lichenization in chlorophyte algae.</title>
        <authorList>
            <person name="Puginier C."/>
            <person name="Libourel C."/>
            <person name="Otte J."/>
            <person name="Skaloud P."/>
            <person name="Haon M."/>
            <person name="Grisel S."/>
            <person name="Petersen M."/>
            <person name="Berrin J.G."/>
            <person name="Delaux P.M."/>
            <person name="Dal Grande F."/>
            <person name="Keller J."/>
        </authorList>
    </citation>
    <scope>NUCLEOTIDE SEQUENCE [LARGE SCALE GENOMIC DNA]</scope>
    <source>
        <strain evidence="8 9">SAG 2043</strain>
    </source>
</reference>